<sequence>MSEIITCDQNSKMPKDLIESLNFSQAGVGRHKCVLCAYQNGIKDGENKVLDFAKDDEVEECQHGRKALKSSIENIHINQRPAQGRHKCVICAYHLGYEVGAGIRENDFDEFSEDEIEDENIIYDITSFGTSSDVKTIYNRLIKKKYYIPPFQRDYVWDDSKASKLIESLVIGLPIPSIFLAKDDGKDENYYIIDGQQRLKSIERFYNGEFALKNVAKQFDKLDFNGKKYSELDEKLKDRIDEYTIQLIIIRQEKPDDNNDSIYKIFERINTEGIKLLPQEIRASSYHGKFNELLSELANKPEWVKLLEMKNTRKSHEELILRFLALYFYLDKYKSPMKHFLNVYMSKNRHLKHNSKQDIEDIFNRTMEICSQFITKEDICLIGSNRVNTQLLDSILVGIAKNIDNPELLIDGYIKDKITGLRQEIDSGAYEYKDYWESRNSKEEFVKGRCEITIELFGE</sequence>
<evidence type="ECO:0000259" key="1">
    <source>
        <dbReference type="Pfam" id="PF03235"/>
    </source>
</evidence>
<proteinExistence type="predicted"/>
<dbReference type="InterPro" id="IPR004919">
    <property type="entry name" value="GmrSD_N"/>
</dbReference>
<comment type="caution">
    <text evidence="2">The sequence shown here is derived from an EMBL/GenBank/DDBJ whole genome shotgun (WGS) entry which is preliminary data.</text>
</comment>
<reference evidence="2" key="1">
    <citation type="journal article" date="2023" name="Antibiotics">
        <title>Genomic Characterization of Antibiotic-Resistant Campylobacterales Isolated from Chilean Poultry Meat.</title>
        <authorList>
            <person name="Concha-Toloza M."/>
            <person name="Lopez-Cantillo M."/>
            <person name="Molina-Mora J.A."/>
            <person name="Collado L."/>
        </authorList>
    </citation>
    <scope>NUCLEOTIDE SEQUENCE</scope>
    <source>
        <strain evidence="2">FR1p153A2</strain>
    </source>
</reference>
<dbReference type="EMBL" id="JAQTJK010000002">
    <property type="protein sequence ID" value="MDK2040723.1"/>
    <property type="molecule type" value="Genomic_DNA"/>
</dbReference>
<feature type="domain" description="GmrSD restriction endonucleases N-terminal" evidence="1">
    <location>
        <begin position="137"/>
        <end position="286"/>
    </location>
</feature>
<reference evidence="2" key="2">
    <citation type="submission" date="2023-02" db="EMBL/GenBank/DDBJ databases">
        <authorList>
            <person name="Concha-Toloza M."/>
            <person name="Lopez-Cantillo M."/>
            <person name="Molina-Mora J."/>
            <person name="Collado L."/>
        </authorList>
    </citation>
    <scope>NUCLEOTIDE SEQUENCE</scope>
    <source>
        <strain evidence="2">FR1p153A2</strain>
    </source>
</reference>
<dbReference type="Proteomes" id="UP001237501">
    <property type="component" value="Unassembled WGS sequence"/>
</dbReference>
<dbReference type="PANTHER" id="PTHR39639">
    <property type="entry name" value="CHROMOSOME 16, WHOLE GENOME SHOTGUN SEQUENCE"/>
    <property type="match status" value="1"/>
</dbReference>
<dbReference type="PANTHER" id="PTHR39639:SF1">
    <property type="entry name" value="DUF262 DOMAIN-CONTAINING PROTEIN"/>
    <property type="match status" value="1"/>
</dbReference>
<organism evidence="2 3">
    <name type="scientific">Aliarcobacter butzleri</name>
    <dbReference type="NCBI Taxonomy" id="28197"/>
    <lineage>
        <taxon>Bacteria</taxon>
        <taxon>Pseudomonadati</taxon>
        <taxon>Campylobacterota</taxon>
        <taxon>Epsilonproteobacteria</taxon>
        <taxon>Campylobacterales</taxon>
        <taxon>Arcobacteraceae</taxon>
        <taxon>Aliarcobacter</taxon>
    </lineage>
</organism>
<gene>
    <name evidence="2" type="ORF">PT517_02885</name>
</gene>
<evidence type="ECO:0000313" key="3">
    <source>
        <dbReference type="Proteomes" id="UP001237501"/>
    </source>
</evidence>
<dbReference type="Pfam" id="PF03235">
    <property type="entry name" value="GmrSD_N"/>
    <property type="match status" value="1"/>
</dbReference>
<accession>A0AAW6VFQ7</accession>
<dbReference type="RefSeq" id="WP_152059566.1">
    <property type="nucleotide sequence ID" value="NZ_CABVSN010000002.1"/>
</dbReference>
<evidence type="ECO:0000313" key="2">
    <source>
        <dbReference type="EMBL" id="MDK2040723.1"/>
    </source>
</evidence>
<protein>
    <submittedName>
        <fullName evidence="2">DUF262 domain-containing protein</fullName>
    </submittedName>
</protein>
<name>A0AAW6VFQ7_9BACT</name>
<dbReference type="AlphaFoldDB" id="A0AAW6VFQ7"/>